<dbReference type="GO" id="GO:0015424">
    <property type="term" value="F:ABC-type amino acid transporter activity"/>
    <property type="evidence" value="ECO:0007669"/>
    <property type="project" value="InterPro"/>
</dbReference>
<keyword evidence="2" id="KW-0813">Transport</keyword>
<dbReference type="SUPFAM" id="SSF52540">
    <property type="entry name" value="P-loop containing nucleoside triphosphate hydrolases"/>
    <property type="match status" value="1"/>
</dbReference>
<dbReference type="GO" id="GO:0016887">
    <property type="term" value="F:ATP hydrolysis activity"/>
    <property type="evidence" value="ECO:0007669"/>
    <property type="project" value="InterPro"/>
</dbReference>
<protein>
    <submittedName>
        <fullName evidence="8">L-cystine transport system ATP-binding protein</fullName>
    </submittedName>
</protein>
<feature type="domain" description="ABC transporter" evidence="7">
    <location>
        <begin position="15"/>
        <end position="252"/>
    </location>
</feature>
<dbReference type="PROSITE" id="PS00211">
    <property type="entry name" value="ABC_TRANSPORTER_1"/>
    <property type="match status" value="1"/>
</dbReference>
<dbReference type="InterPro" id="IPR050086">
    <property type="entry name" value="MetN_ABC_transporter-like"/>
</dbReference>
<dbReference type="STRING" id="37658.SAMN05661086_00102"/>
<evidence type="ECO:0000256" key="2">
    <source>
        <dbReference type="ARBA" id="ARBA00022448"/>
    </source>
</evidence>
<dbReference type="GO" id="GO:0005524">
    <property type="term" value="F:ATP binding"/>
    <property type="evidence" value="ECO:0007669"/>
    <property type="project" value="UniProtKB-KW"/>
</dbReference>
<dbReference type="InterPro" id="IPR017871">
    <property type="entry name" value="ABC_transporter-like_CS"/>
</dbReference>
<reference evidence="8 9" key="1">
    <citation type="submission" date="2016-10" db="EMBL/GenBank/DDBJ databases">
        <authorList>
            <person name="de Groot N.N."/>
        </authorList>
    </citation>
    <scope>NUCLEOTIDE SEQUENCE [LARGE SCALE GENOMIC DNA]</scope>
    <source>
        <strain evidence="8 9">743A</strain>
    </source>
</reference>
<dbReference type="Gene3D" id="3.40.50.300">
    <property type="entry name" value="P-loop containing nucleotide triphosphate hydrolases"/>
    <property type="match status" value="1"/>
</dbReference>
<evidence type="ECO:0000259" key="7">
    <source>
        <dbReference type="PROSITE" id="PS50893"/>
    </source>
</evidence>
<evidence type="ECO:0000256" key="1">
    <source>
        <dbReference type="ARBA" id="ARBA00004202"/>
    </source>
</evidence>
<evidence type="ECO:0000256" key="4">
    <source>
        <dbReference type="ARBA" id="ARBA00022741"/>
    </source>
</evidence>
<dbReference type="Pfam" id="PF00005">
    <property type="entry name" value="ABC_tran"/>
    <property type="match status" value="1"/>
</dbReference>
<dbReference type="PANTHER" id="PTHR43166:SF35">
    <property type="entry name" value="L-CYSTINE IMPORT ATP-BINDING PROTEIN TCYN"/>
    <property type="match status" value="1"/>
</dbReference>
<organism evidence="8 9">
    <name type="scientific">Anaeromicropila populeti</name>
    <dbReference type="NCBI Taxonomy" id="37658"/>
    <lineage>
        <taxon>Bacteria</taxon>
        <taxon>Bacillati</taxon>
        <taxon>Bacillota</taxon>
        <taxon>Clostridia</taxon>
        <taxon>Lachnospirales</taxon>
        <taxon>Lachnospiraceae</taxon>
        <taxon>Anaeromicropila</taxon>
    </lineage>
</organism>
<keyword evidence="5 8" id="KW-0067">ATP-binding</keyword>
<proteinExistence type="predicted"/>
<gene>
    <name evidence="8" type="ORF">SAMN05661086_00102</name>
</gene>
<comment type="subcellular location">
    <subcellularLocation>
        <location evidence="1">Cell membrane</location>
        <topology evidence="1">Peripheral membrane protein</topology>
    </subcellularLocation>
</comment>
<dbReference type="CDD" id="cd03262">
    <property type="entry name" value="ABC_HisP_GlnQ"/>
    <property type="match status" value="1"/>
</dbReference>
<dbReference type="InterPro" id="IPR027417">
    <property type="entry name" value="P-loop_NTPase"/>
</dbReference>
<evidence type="ECO:0000313" key="8">
    <source>
        <dbReference type="EMBL" id="SFR55662.1"/>
    </source>
</evidence>
<name>A0A1I6HMJ3_9FIRM</name>
<dbReference type="InterPro" id="IPR030679">
    <property type="entry name" value="ABC_ATPase_HisP-typ"/>
</dbReference>
<dbReference type="AlphaFoldDB" id="A0A1I6HMJ3"/>
<evidence type="ECO:0000256" key="5">
    <source>
        <dbReference type="ARBA" id="ARBA00022840"/>
    </source>
</evidence>
<keyword evidence="9" id="KW-1185">Reference proteome</keyword>
<keyword evidence="4" id="KW-0547">Nucleotide-binding</keyword>
<dbReference type="InterPro" id="IPR003593">
    <property type="entry name" value="AAA+_ATPase"/>
</dbReference>
<evidence type="ECO:0000256" key="6">
    <source>
        <dbReference type="ARBA" id="ARBA00023136"/>
    </source>
</evidence>
<dbReference type="PROSITE" id="PS50893">
    <property type="entry name" value="ABC_TRANSPORTER_2"/>
    <property type="match status" value="1"/>
</dbReference>
<accession>A0A1I6HMJ3</accession>
<dbReference type="SMART" id="SM00382">
    <property type="entry name" value="AAA"/>
    <property type="match status" value="1"/>
</dbReference>
<dbReference type="PIRSF" id="PIRSF039085">
    <property type="entry name" value="ABC_ATPase_HisP"/>
    <property type="match status" value="1"/>
</dbReference>
<keyword evidence="6" id="KW-0472">Membrane</keyword>
<evidence type="ECO:0000256" key="3">
    <source>
        <dbReference type="ARBA" id="ARBA00022475"/>
    </source>
</evidence>
<dbReference type="PANTHER" id="PTHR43166">
    <property type="entry name" value="AMINO ACID IMPORT ATP-BINDING PROTEIN"/>
    <property type="match status" value="1"/>
</dbReference>
<dbReference type="InterPro" id="IPR003439">
    <property type="entry name" value="ABC_transporter-like_ATP-bd"/>
</dbReference>
<dbReference type="EMBL" id="FOYZ01000001">
    <property type="protein sequence ID" value="SFR55662.1"/>
    <property type="molecule type" value="Genomic_DNA"/>
</dbReference>
<dbReference type="GO" id="GO:0005886">
    <property type="term" value="C:plasma membrane"/>
    <property type="evidence" value="ECO:0007669"/>
    <property type="project" value="UniProtKB-SubCell"/>
</dbReference>
<keyword evidence="3" id="KW-1003">Cell membrane</keyword>
<dbReference type="Proteomes" id="UP000199659">
    <property type="component" value="Unassembled WGS sequence"/>
</dbReference>
<evidence type="ECO:0000313" key="9">
    <source>
        <dbReference type="Proteomes" id="UP000199659"/>
    </source>
</evidence>
<sequence length="257" mass="28603">MEVSQEVKNEKKIMVKLECMHKAFGSNKVLNGVDLQIRKGEVVVILGPSGSGKTTLLRCINFLERANQGKVTVNQYTVDCKKASNERIRTLRTKTAMVFQQYNLFRNKTALQNVMEGLIIVRGMKKCDAKVFSEQALERVGLADKFDFYPSQLSGGQQQRVGIARAIVMQPEVILLDEPTSALDPELVGEVLGTIKEVAKSGITMIIVTHEIAFAKEVASRVIFMEGGVVVEDGTPEEVINHPKELRTKQFLSRIHS</sequence>